<evidence type="ECO:0000313" key="1">
    <source>
        <dbReference type="EMBL" id="KAJ0181220.1"/>
    </source>
</evidence>
<proteinExistence type="predicted"/>
<comment type="caution">
    <text evidence="1">The sequence shown here is derived from an EMBL/GenBank/DDBJ whole genome shotgun (WGS) entry which is preliminary data.</text>
</comment>
<protein>
    <submittedName>
        <fullName evidence="1">Uncharacterized protein</fullName>
    </submittedName>
</protein>
<keyword evidence="2" id="KW-1185">Reference proteome</keyword>
<evidence type="ECO:0000313" key="2">
    <source>
        <dbReference type="Proteomes" id="UP000824533"/>
    </source>
</evidence>
<gene>
    <name evidence="1" type="ORF">K1T71_003305</name>
</gene>
<accession>A0ACC1DBL4</accession>
<name>A0ACC1DBL4_9NEOP</name>
<dbReference type="Proteomes" id="UP000824533">
    <property type="component" value="Linkage Group LG05"/>
</dbReference>
<organism evidence="1 2">
    <name type="scientific">Dendrolimus kikuchii</name>
    <dbReference type="NCBI Taxonomy" id="765133"/>
    <lineage>
        <taxon>Eukaryota</taxon>
        <taxon>Metazoa</taxon>
        <taxon>Ecdysozoa</taxon>
        <taxon>Arthropoda</taxon>
        <taxon>Hexapoda</taxon>
        <taxon>Insecta</taxon>
        <taxon>Pterygota</taxon>
        <taxon>Neoptera</taxon>
        <taxon>Endopterygota</taxon>
        <taxon>Lepidoptera</taxon>
        <taxon>Glossata</taxon>
        <taxon>Ditrysia</taxon>
        <taxon>Bombycoidea</taxon>
        <taxon>Lasiocampidae</taxon>
        <taxon>Dendrolimus</taxon>
    </lineage>
</organism>
<dbReference type="EMBL" id="CM034391">
    <property type="protein sequence ID" value="KAJ0181220.1"/>
    <property type="molecule type" value="Genomic_DNA"/>
</dbReference>
<sequence>MKNISRKPKTDAITMSFLGRSNEKVPLSTSGIKKLQFGNNLLGYTVVTLLIVLAIYLSTKDWKGLIRPDEVDIGNFGVSTHACRRKHTHIHRH</sequence>
<reference evidence="1 2" key="1">
    <citation type="journal article" date="2021" name="Front. Genet.">
        <title>Chromosome-Level Genome Assembly Reveals Significant Gene Expansion in the Toll and IMD Signaling Pathways of Dendrolimus kikuchii.</title>
        <authorList>
            <person name="Zhou J."/>
            <person name="Wu P."/>
            <person name="Xiong Z."/>
            <person name="Liu N."/>
            <person name="Zhao N."/>
            <person name="Ji M."/>
            <person name="Qiu Y."/>
            <person name="Yang B."/>
        </authorList>
    </citation>
    <scope>NUCLEOTIDE SEQUENCE [LARGE SCALE GENOMIC DNA]</scope>
    <source>
        <strain evidence="1">Ann1</strain>
    </source>
</reference>